<dbReference type="PROSITE" id="PS51387">
    <property type="entry name" value="FAD_PCMH"/>
    <property type="match status" value="1"/>
</dbReference>
<evidence type="ECO:0000259" key="1">
    <source>
        <dbReference type="PROSITE" id="PS51387"/>
    </source>
</evidence>
<evidence type="ECO:0000313" key="2">
    <source>
        <dbReference type="EMBL" id="TDD22630.1"/>
    </source>
</evidence>
<organism evidence="2 3">
    <name type="scientific">Kribbella turkmenica</name>
    <dbReference type="NCBI Taxonomy" id="2530375"/>
    <lineage>
        <taxon>Bacteria</taxon>
        <taxon>Bacillati</taxon>
        <taxon>Actinomycetota</taxon>
        <taxon>Actinomycetes</taxon>
        <taxon>Propionibacteriales</taxon>
        <taxon>Kribbellaceae</taxon>
        <taxon>Kribbella</taxon>
    </lineage>
</organism>
<dbReference type="RefSeq" id="WP_132321971.1">
    <property type="nucleotide sequence ID" value="NZ_SMKR01000080.1"/>
</dbReference>
<dbReference type="PANTHER" id="PTHR43762">
    <property type="entry name" value="L-GULONOLACTONE OXIDASE"/>
    <property type="match status" value="1"/>
</dbReference>
<feature type="domain" description="FAD-binding PCMH-type" evidence="1">
    <location>
        <begin position="16"/>
        <end position="185"/>
    </location>
</feature>
<dbReference type="EMBL" id="SMKR01000080">
    <property type="protein sequence ID" value="TDD22630.1"/>
    <property type="molecule type" value="Genomic_DNA"/>
</dbReference>
<reference evidence="2 3" key="1">
    <citation type="submission" date="2019-02" db="EMBL/GenBank/DDBJ databases">
        <title>Draft genome sequences of novel Actinobacteria.</title>
        <authorList>
            <person name="Sahin N."/>
            <person name="Ay H."/>
            <person name="Saygin H."/>
        </authorList>
    </citation>
    <scope>NUCLEOTIDE SEQUENCE [LARGE SCALE GENOMIC DNA]</scope>
    <source>
        <strain evidence="2 3">16K104</strain>
    </source>
</reference>
<dbReference type="InterPro" id="IPR016166">
    <property type="entry name" value="FAD-bd_PCMH"/>
</dbReference>
<dbReference type="GO" id="GO:0071949">
    <property type="term" value="F:FAD binding"/>
    <property type="evidence" value="ECO:0007669"/>
    <property type="project" value="InterPro"/>
</dbReference>
<keyword evidence="3" id="KW-1185">Reference proteome</keyword>
<dbReference type="InterPro" id="IPR006094">
    <property type="entry name" value="Oxid_FAD_bind_N"/>
</dbReference>
<dbReference type="AlphaFoldDB" id="A0A4R4WY01"/>
<name>A0A4R4WY01_9ACTN</name>
<comment type="caution">
    <text evidence="2">The sequence shown here is derived from an EMBL/GenBank/DDBJ whole genome shotgun (WGS) entry which is preliminary data.</text>
</comment>
<dbReference type="GO" id="GO:0016899">
    <property type="term" value="F:oxidoreductase activity, acting on the CH-OH group of donors, oxygen as acceptor"/>
    <property type="evidence" value="ECO:0007669"/>
    <property type="project" value="InterPro"/>
</dbReference>
<sequence length="457" mass="49144">MIPDDSTTASLSGWGRAVHRHSRIRRPDSDEALVQTVLSSPKVTIRGAGRSYGDAALPGQGTVLDLTGRDRIISFDQANGVIVVDAGALLSDIVEQTLPLGWLLPVIPGTQRITVGGAIASDVHGKNHPGAGSFGHHVLWLALLRSDATIAQLSAGHHPDDFWATIGGMGLTGVILRAAVQLQRAETGWATRTRHRTRSLGETLSVLRTLAIRQEADPERHVVGWLDAGAAGPRLGRGIVDDFRPASTRELPAAVAPFPERRGVATRSPRSLPGPGLVSRATIVAASAARWHLGRPGKPHLLPLDAALCPLDRAQSWPAAFGREGLIQYQLAVPHEASAVIADVLTFLVRRRMSPALATLKNLGYGTAGPLSFPIRGWTLAVDLPARWLRDAAVLRPVDRMVADAGGRVYLAKDLTTDPALIPAMYPRLKAWQRTQCRLDPERRWSSALAERLDLLS</sequence>
<dbReference type="SUPFAM" id="SSF56176">
    <property type="entry name" value="FAD-binding/transporter-associated domain-like"/>
    <property type="match status" value="1"/>
</dbReference>
<proteinExistence type="predicted"/>
<dbReference type="Proteomes" id="UP000295172">
    <property type="component" value="Unassembled WGS sequence"/>
</dbReference>
<dbReference type="InterPro" id="IPR016169">
    <property type="entry name" value="FAD-bd_PCMH_sub2"/>
</dbReference>
<dbReference type="InterPro" id="IPR036318">
    <property type="entry name" value="FAD-bd_PCMH-like_sf"/>
</dbReference>
<dbReference type="Gene3D" id="3.30.465.10">
    <property type="match status" value="1"/>
</dbReference>
<gene>
    <name evidence="2" type="ORF">E1218_19020</name>
</gene>
<dbReference type="InterPro" id="IPR010031">
    <property type="entry name" value="FAD_lactone_oxidase-like"/>
</dbReference>
<accession>A0A4R4WY01</accession>
<dbReference type="Pfam" id="PF01565">
    <property type="entry name" value="FAD_binding_4"/>
    <property type="match status" value="1"/>
</dbReference>
<dbReference type="OrthoDB" id="143770at2"/>
<evidence type="ECO:0000313" key="3">
    <source>
        <dbReference type="Proteomes" id="UP000295172"/>
    </source>
</evidence>
<protein>
    <submittedName>
        <fullName evidence="2">FAD-binding oxidoreductase</fullName>
    </submittedName>
</protein>
<dbReference type="PANTHER" id="PTHR43762:SF1">
    <property type="entry name" value="D-ARABINONO-1,4-LACTONE OXIDASE"/>
    <property type="match status" value="1"/>
</dbReference>